<dbReference type="EMBL" id="LR699554">
    <property type="protein sequence ID" value="VVD33943.1"/>
    <property type="molecule type" value="Genomic_DNA"/>
</dbReference>
<protein>
    <recommendedName>
        <fullName evidence="3">Lauroyl/myristoyl acyltransferase</fullName>
    </recommendedName>
</protein>
<dbReference type="RefSeq" id="WP_165189091.1">
    <property type="nucleotide sequence ID" value="NZ_LR699554.1"/>
</dbReference>
<dbReference type="Proteomes" id="UP000325811">
    <property type="component" value="Chromosome II"/>
</dbReference>
<name>A0A5Q4ZMT6_9BURK</name>
<gene>
    <name evidence="1" type="ORF">PDMSB3_2659</name>
</gene>
<dbReference type="AlphaFoldDB" id="A0A5Q4ZMT6"/>
<keyword evidence="2" id="KW-1185">Reference proteome</keyword>
<organism evidence="1 2">
    <name type="scientific">Paraburkholderia dioscoreae</name>
    <dbReference type="NCBI Taxonomy" id="2604047"/>
    <lineage>
        <taxon>Bacteria</taxon>
        <taxon>Pseudomonadati</taxon>
        <taxon>Pseudomonadota</taxon>
        <taxon>Betaproteobacteria</taxon>
        <taxon>Burkholderiales</taxon>
        <taxon>Burkholderiaceae</taxon>
        <taxon>Paraburkholderia</taxon>
    </lineage>
</organism>
<dbReference type="KEGG" id="pdio:PDMSB3_2659.1"/>
<accession>A0A5Q4ZMT6</accession>
<reference evidence="1 2" key="1">
    <citation type="submission" date="2019-08" db="EMBL/GenBank/DDBJ databases">
        <authorList>
            <person name="Herpell B J."/>
        </authorList>
    </citation>
    <scope>NUCLEOTIDE SEQUENCE [LARGE SCALE GENOMIC DNA]</scope>
    <source>
        <strain evidence="2">Msb3</strain>
    </source>
</reference>
<sequence length="317" mass="35728">MRLFKALRALPGTFGRGARHSRDRLRGACLSRIPLRAIEPLAISAWYLRSRFNARLRWNGIERREVGRDVLKLEHIDARRVLPGRVLEKLIDQRLHFGRQRNRAEAWPDLQRAASTLAQTIRKAKKATPERPVIVSPFHYVSQYANIYLIDELRKQLGLASLGVVSGVPQNIYGSDEAMIPHIDILHTYSETNRSGLGLRAARSLKRNGVVVLFSDAPPFTLSGYPMETVGVSIFGRSARIHNGVFRMGAPLDALLLPFYLRFEHGRFSAVVFDPLELARSDAPQRVADCIEKGLRDNYSRSLIAGHPSMYAFAPAR</sequence>
<evidence type="ECO:0008006" key="3">
    <source>
        <dbReference type="Google" id="ProtNLM"/>
    </source>
</evidence>
<evidence type="ECO:0000313" key="2">
    <source>
        <dbReference type="Proteomes" id="UP000325811"/>
    </source>
</evidence>
<proteinExistence type="predicted"/>
<evidence type="ECO:0000313" key="1">
    <source>
        <dbReference type="EMBL" id="VVD33943.1"/>
    </source>
</evidence>